<evidence type="ECO:0000313" key="2">
    <source>
        <dbReference type="Proteomes" id="UP000054270"/>
    </source>
</evidence>
<dbReference type="EMBL" id="KN817639">
    <property type="protein sequence ID" value="KJA15632.1"/>
    <property type="molecule type" value="Genomic_DNA"/>
</dbReference>
<name>A0A0D2KM06_HYPSF</name>
<gene>
    <name evidence="1" type="ORF">HYPSUDRAFT_148813</name>
</gene>
<dbReference type="Proteomes" id="UP000054270">
    <property type="component" value="Unassembled WGS sequence"/>
</dbReference>
<dbReference type="AlphaFoldDB" id="A0A0D2KM06"/>
<reference evidence="2" key="1">
    <citation type="submission" date="2014-04" db="EMBL/GenBank/DDBJ databases">
        <title>Evolutionary Origins and Diversification of the Mycorrhizal Mutualists.</title>
        <authorList>
            <consortium name="DOE Joint Genome Institute"/>
            <consortium name="Mycorrhizal Genomics Consortium"/>
            <person name="Kohler A."/>
            <person name="Kuo A."/>
            <person name="Nagy L.G."/>
            <person name="Floudas D."/>
            <person name="Copeland A."/>
            <person name="Barry K.W."/>
            <person name="Cichocki N."/>
            <person name="Veneault-Fourrey C."/>
            <person name="LaButti K."/>
            <person name="Lindquist E.A."/>
            <person name="Lipzen A."/>
            <person name="Lundell T."/>
            <person name="Morin E."/>
            <person name="Murat C."/>
            <person name="Riley R."/>
            <person name="Ohm R."/>
            <person name="Sun H."/>
            <person name="Tunlid A."/>
            <person name="Henrissat B."/>
            <person name="Grigoriev I.V."/>
            <person name="Hibbett D.S."/>
            <person name="Martin F."/>
        </authorList>
    </citation>
    <scope>NUCLEOTIDE SEQUENCE [LARGE SCALE GENOMIC DNA]</scope>
    <source>
        <strain evidence="2">FD-334 SS-4</strain>
    </source>
</reference>
<protein>
    <submittedName>
        <fullName evidence="1">Uncharacterized protein</fullName>
    </submittedName>
</protein>
<proteinExistence type="predicted"/>
<dbReference type="STRING" id="945553.A0A0D2KM06"/>
<keyword evidence="2" id="KW-1185">Reference proteome</keyword>
<accession>A0A0D2KM06</accession>
<dbReference type="OMA" id="CLEDEVH"/>
<evidence type="ECO:0000313" key="1">
    <source>
        <dbReference type="EMBL" id="KJA15632.1"/>
    </source>
</evidence>
<dbReference type="InterPro" id="IPR023213">
    <property type="entry name" value="CAT-like_dom_sf"/>
</dbReference>
<sequence length="478" mass="53706">MYTEQGYAYYPLTLYDAMFKDASVVMGWLVEGALDIKILDNALHRLVSKWPMLAGRLELTESSLIRVKVPLDLAPFSAEYAPFTLTSRISDVPITDYVQLPLPVVSDVLPSSLFMSPSAPKSPSAWLTNKLPLTLWHLTYLTKGDQKYTCIGVTFLHGLFDGMGIASVIHALEAESLNKPWTVPLPLHIGSNENQLQVFLDQAERDMCKREEAVPNDYRAVSVYGLWLIITFMLWNLWQDKWHKAHSRLILLPAGVYEGLVRDARAAMAQEGKTDVRLSTGDVLTAWLYKTIYSGDEYMNSRINLSNMASLRLLSDGVLDQYAHNCFIPIAYPMFTIAELKATPIHSLAYKLSIARSTLSVGQAICVYNHLKDCAKPRKSLFDAKFVVPYRSDADENLCMSNMSVARIADVNWRGLGGGRTLCRYKSLITESPILMSNIVTIAGRLDDGAIILDVVLNRKRMKCLEDEVHRLVDQTFL</sequence>
<dbReference type="Gene3D" id="3.30.559.10">
    <property type="entry name" value="Chloramphenicol acetyltransferase-like domain"/>
    <property type="match status" value="2"/>
</dbReference>
<dbReference type="OrthoDB" id="21502at2759"/>
<organism evidence="1 2">
    <name type="scientific">Hypholoma sublateritium (strain FD-334 SS-4)</name>
    <dbReference type="NCBI Taxonomy" id="945553"/>
    <lineage>
        <taxon>Eukaryota</taxon>
        <taxon>Fungi</taxon>
        <taxon>Dikarya</taxon>
        <taxon>Basidiomycota</taxon>
        <taxon>Agaricomycotina</taxon>
        <taxon>Agaricomycetes</taxon>
        <taxon>Agaricomycetidae</taxon>
        <taxon>Agaricales</taxon>
        <taxon>Agaricineae</taxon>
        <taxon>Strophariaceae</taxon>
        <taxon>Hypholoma</taxon>
    </lineage>
</organism>